<dbReference type="OrthoDB" id="406838at2759"/>
<dbReference type="GO" id="GO:0004222">
    <property type="term" value="F:metalloendopeptidase activity"/>
    <property type="evidence" value="ECO:0007669"/>
    <property type="project" value="InterPro"/>
</dbReference>
<dbReference type="PROSITE" id="PS51642">
    <property type="entry name" value="HEMOPEXIN_2"/>
    <property type="match status" value="2"/>
</dbReference>
<evidence type="ECO:0000256" key="6">
    <source>
        <dbReference type="ARBA" id="ARBA00023049"/>
    </source>
</evidence>
<dbReference type="PIRSF" id="PIRSF001191">
    <property type="entry name" value="Peptidase_M10A_matrix"/>
    <property type="match status" value="1"/>
</dbReference>
<comment type="caution">
    <text evidence="14">The sequence shown here is derived from an EMBL/GenBank/DDBJ whole genome shotgun (WGS) entry which is preliminary data.</text>
</comment>
<feature type="binding site" evidence="9">
    <location>
        <position position="211"/>
    </location>
    <ligand>
        <name>Ca(2+)</name>
        <dbReference type="ChEBI" id="CHEBI:29108"/>
        <label>3</label>
    </ligand>
</feature>
<dbReference type="Pfam" id="PF00413">
    <property type="entry name" value="Peptidase_M10"/>
    <property type="match status" value="1"/>
</dbReference>
<dbReference type="SMART" id="SM00120">
    <property type="entry name" value="HX"/>
    <property type="match status" value="2"/>
</dbReference>
<feature type="active site" evidence="7">
    <location>
        <position position="255"/>
    </location>
</feature>
<dbReference type="EMBL" id="CAJNOJ010000011">
    <property type="protein sequence ID" value="CAF0789099.1"/>
    <property type="molecule type" value="Genomic_DNA"/>
</dbReference>
<proteinExistence type="inferred from homology"/>
<reference evidence="14" key="1">
    <citation type="submission" date="2021-02" db="EMBL/GenBank/DDBJ databases">
        <authorList>
            <person name="Nowell W R."/>
        </authorList>
    </citation>
    <scope>NUCLEOTIDE SEQUENCE</scope>
</reference>
<evidence type="ECO:0000256" key="7">
    <source>
        <dbReference type="PIRSR" id="PIRSR001191-1"/>
    </source>
</evidence>
<evidence type="ECO:0000256" key="4">
    <source>
        <dbReference type="ARBA" id="ARBA00022801"/>
    </source>
</evidence>
<sequence length="590" mass="69689">MMAIKQQTWSFIAFICILNIRITFEIEAEIDYYRYLQQFGYTPNVEGRRLFSILAKSSYTEGILKLQRLYKLPETGQFDEITTNFMRKSRCGNPDLGTYDSIGRPVNIDVPEQISANNVQSRSGNAKSPVHSSAQTSIWPKKHLRWYVEEYPTKQQFIPSNEQIRRIFHQSFADWQKYSGLTFEMTTLKDMADIKIQFRSLNHSDGYPFDGPGKTLAHAFYPTSGDIHFDDDESFTDKYTNNHEEYTLRLIAAHEIGHALGLSHSFDQDSLMYPIYQQFNASYELSIDDQQSIQALYGAPQIQLKPTLPTFVTSKHSSDIIPSDNWCSGQFQTGCEGPDGELYLFRENQVWRYQAKKRRSWDPQPRLISERFPLLTDATITACVKSSLGYTYLFRNYRMWKVKTHWAIDGPHILYGKHYPQNPRIALLHQNSIYLIRNRLIYRLNEYDHNRELEIRTIDSILYPPPEEFIRSGFTYSKHHYIFTKRLVYVYDSTYGNLLPGYPKSITNGWFACEGASESPNWKKKMTSTMRTSPSNSYRKHDHEDDEYAHPFHHHHHHSRHYHHHNRFRRPWFEHRPPSPPPEYRRRWQD</sequence>
<feature type="binding site" evidence="9">
    <location>
        <position position="193"/>
    </location>
    <ligand>
        <name>Ca(2+)</name>
        <dbReference type="ChEBI" id="CHEBI:29108"/>
        <label>2</label>
    </ligand>
</feature>
<feature type="binding site" evidence="9">
    <location>
        <position position="218"/>
    </location>
    <ligand>
        <name>Zn(2+)</name>
        <dbReference type="ChEBI" id="CHEBI:29105"/>
        <label>1</label>
    </ligand>
</feature>
<feature type="binding site" evidence="9">
    <location>
        <position position="272"/>
    </location>
    <ligand>
        <name>Zn(2+)</name>
        <dbReference type="ChEBI" id="CHEBI:29105"/>
        <label>2</label>
        <note>catalytic</note>
    </ligand>
</feature>
<gene>
    <name evidence="13" type="ORF">EDS130_LOCUS4251</name>
    <name evidence="14" type="ORF">XAT740_LOCUS44841</name>
</gene>
<feature type="binding site" evidence="9">
    <location>
        <position position="228"/>
    </location>
    <ligand>
        <name>Zn(2+)</name>
        <dbReference type="ChEBI" id="CHEBI:29105"/>
        <label>1</label>
    </ligand>
</feature>
<feature type="binding site" evidence="9">
    <location>
        <position position="210"/>
    </location>
    <ligand>
        <name>Ca(2+)</name>
        <dbReference type="ChEBI" id="CHEBI:29108"/>
        <label>3</label>
    </ligand>
</feature>
<evidence type="ECO:0000313" key="13">
    <source>
        <dbReference type="EMBL" id="CAF0789099.1"/>
    </source>
</evidence>
<dbReference type="InterPro" id="IPR021190">
    <property type="entry name" value="Pept_M10A"/>
</dbReference>
<keyword evidence="15" id="KW-1185">Reference proteome</keyword>
<dbReference type="Proteomes" id="UP000663852">
    <property type="component" value="Unassembled WGS sequence"/>
</dbReference>
<feature type="binding site" evidence="9">
    <location>
        <position position="205"/>
    </location>
    <ligand>
        <name>Zn(2+)</name>
        <dbReference type="ChEBI" id="CHEBI:29105"/>
        <label>1</label>
    </ligand>
</feature>
<feature type="binding site" evidence="9">
    <location>
        <position position="203"/>
    </location>
    <ligand>
        <name>Zn(2+)</name>
        <dbReference type="ChEBI" id="CHEBI:29105"/>
        <label>1</label>
    </ligand>
</feature>
<accession>A0A815YTY6</accession>
<feature type="binding site" evidence="9">
    <location>
        <position position="230"/>
    </location>
    <ligand>
        <name>Ca(2+)</name>
        <dbReference type="ChEBI" id="CHEBI:29108"/>
        <label>3</label>
    </ligand>
</feature>
<feature type="domain" description="Peptidase metallopeptidase" evidence="12">
    <location>
        <begin position="135"/>
        <end position="299"/>
    </location>
</feature>
<dbReference type="Proteomes" id="UP000663828">
    <property type="component" value="Unassembled WGS sequence"/>
</dbReference>
<comment type="cofactor">
    <cofactor evidence="9">
        <name>Zn(2+)</name>
        <dbReference type="ChEBI" id="CHEBI:29105"/>
    </cofactor>
    <text evidence="9">Binds 2 Zn(2+) ions per subunit.</text>
</comment>
<dbReference type="InterPro" id="IPR036375">
    <property type="entry name" value="Hemopexin-like_dom_sf"/>
</dbReference>
<dbReference type="GO" id="GO:0008270">
    <property type="term" value="F:zinc ion binding"/>
    <property type="evidence" value="ECO:0007669"/>
    <property type="project" value="InterPro"/>
</dbReference>
<keyword evidence="5 8" id="KW-0862">Zinc</keyword>
<dbReference type="SUPFAM" id="SSF47090">
    <property type="entry name" value="PGBD-like"/>
    <property type="match status" value="1"/>
</dbReference>
<feature type="binding site" evidence="9">
    <location>
        <position position="231"/>
    </location>
    <ligand>
        <name>Ca(2+)</name>
        <dbReference type="ChEBI" id="CHEBI:29108"/>
        <label>1</label>
    </ligand>
</feature>
<dbReference type="InterPro" id="IPR024079">
    <property type="entry name" value="MetalloPept_cat_dom_sf"/>
</dbReference>
<evidence type="ECO:0000256" key="2">
    <source>
        <dbReference type="ARBA" id="ARBA00022670"/>
    </source>
</evidence>
<dbReference type="SUPFAM" id="SSF55486">
    <property type="entry name" value="Metalloproteases ('zincins'), catalytic domain"/>
    <property type="match status" value="1"/>
</dbReference>
<feature type="compositionally biased region" description="Polar residues" evidence="11">
    <location>
        <begin position="527"/>
        <end position="537"/>
    </location>
</feature>
<feature type="binding site" evidence="9">
    <location>
        <position position="233"/>
    </location>
    <ligand>
        <name>Ca(2+)</name>
        <dbReference type="ChEBI" id="CHEBI:29108"/>
        <label>3</label>
    </ligand>
</feature>
<dbReference type="AlphaFoldDB" id="A0A815YTY6"/>
<keyword evidence="6" id="KW-0482">Metalloprotease</keyword>
<dbReference type="InterPro" id="IPR006026">
    <property type="entry name" value="Peptidase_Metallo"/>
</dbReference>
<dbReference type="InterPro" id="IPR033739">
    <property type="entry name" value="M10A_MMP"/>
</dbReference>
<dbReference type="Gene3D" id="3.40.390.10">
    <property type="entry name" value="Collagenase (Catalytic Domain)"/>
    <property type="match status" value="1"/>
</dbReference>
<evidence type="ECO:0000256" key="1">
    <source>
        <dbReference type="ARBA" id="ARBA00010370"/>
    </source>
</evidence>
<dbReference type="InterPro" id="IPR018487">
    <property type="entry name" value="Hemopexin-like_repeat"/>
</dbReference>
<feature type="binding site" description="in inhibited form" evidence="9">
    <location>
        <position position="91"/>
    </location>
    <ligand>
        <name>Zn(2+)</name>
        <dbReference type="ChEBI" id="CHEBI:29105"/>
        <label>2</label>
        <note>catalytic</note>
    </ligand>
</feature>
<feature type="binding site" evidence="9">
    <location>
        <position position="382"/>
    </location>
    <ligand>
        <name>Ca(2+)</name>
        <dbReference type="ChEBI" id="CHEBI:29108"/>
        <label>5</label>
    </ligand>
</feature>
<evidence type="ECO:0000256" key="10">
    <source>
        <dbReference type="PROSITE-ProRule" id="PRU01011"/>
    </source>
</evidence>
<evidence type="ECO:0000313" key="15">
    <source>
        <dbReference type="Proteomes" id="UP000663828"/>
    </source>
</evidence>
<evidence type="ECO:0000256" key="5">
    <source>
        <dbReference type="ARBA" id="ARBA00022833"/>
    </source>
</evidence>
<dbReference type="PRINTS" id="PR00138">
    <property type="entry name" value="MATRIXIN"/>
</dbReference>
<dbReference type="Pfam" id="PF00045">
    <property type="entry name" value="Hemopexin"/>
    <property type="match status" value="1"/>
</dbReference>
<dbReference type="PANTHER" id="PTHR10201">
    <property type="entry name" value="MATRIX METALLOPROTEINASE"/>
    <property type="match status" value="1"/>
</dbReference>
<feature type="binding site" evidence="8">
    <location>
        <position position="264"/>
    </location>
    <ligand>
        <name>Zn(2+)</name>
        <dbReference type="ChEBI" id="CHEBI:29105"/>
        <label>2</label>
        <note>catalytic</note>
    </ligand>
</feature>
<feature type="repeat" description="Hemopexin" evidence="10">
    <location>
        <begin position="467"/>
        <end position="513"/>
    </location>
</feature>
<keyword evidence="4" id="KW-0378">Hydrolase</keyword>
<feature type="binding site" evidence="9">
    <location>
        <position position="426"/>
    </location>
    <ligand>
        <name>Ca(2+)</name>
        <dbReference type="ChEBI" id="CHEBI:29108"/>
        <label>5</label>
    </ligand>
</feature>
<keyword evidence="9" id="KW-0106">Calcium</keyword>
<evidence type="ECO:0000256" key="11">
    <source>
        <dbReference type="SAM" id="MobiDB-lite"/>
    </source>
</evidence>
<evidence type="ECO:0000313" key="14">
    <source>
        <dbReference type="EMBL" id="CAF1574864.1"/>
    </source>
</evidence>
<evidence type="ECO:0000256" key="8">
    <source>
        <dbReference type="PIRSR" id="PIRSR001191-2"/>
    </source>
</evidence>
<dbReference type="Gene3D" id="2.110.10.10">
    <property type="entry name" value="Hemopexin-like domain"/>
    <property type="match status" value="2"/>
</dbReference>
<keyword evidence="2" id="KW-0645">Protease</keyword>
<feature type="binding site" evidence="9">
    <location>
        <position position="226"/>
    </location>
    <ligand>
        <name>Ca(2+)</name>
        <dbReference type="ChEBI" id="CHEBI:29108"/>
        <label>2</label>
    </ligand>
</feature>
<dbReference type="CDD" id="cd04278">
    <property type="entry name" value="ZnMc_MMP"/>
    <property type="match status" value="1"/>
</dbReference>
<evidence type="ECO:0000256" key="9">
    <source>
        <dbReference type="PIRSR" id="PIRSR621190-2"/>
    </source>
</evidence>
<feature type="region of interest" description="Disordered" evidence="11">
    <location>
        <begin position="524"/>
        <end position="543"/>
    </location>
</feature>
<dbReference type="EMBL" id="CAJNOR010005747">
    <property type="protein sequence ID" value="CAF1574864.1"/>
    <property type="molecule type" value="Genomic_DNA"/>
</dbReference>
<comment type="similarity">
    <text evidence="1">Belongs to the peptidase M10A family.</text>
</comment>
<feature type="binding site" evidence="8">
    <location>
        <position position="258"/>
    </location>
    <ligand>
        <name>Zn(2+)</name>
        <dbReference type="ChEBI" id="CHEBI:29105"/>
        <label>2</label>
        <note>catalytic</note>
    </ligand>
</feature>
<name>A0A815YTY6_ADIRI</name>
<dbReference type="PANTHER" id="PTHR10201:SF323">
    <property type="entry name" value="MATRIX METALLOPROTEINASE-21"/>
    <property type="match status" value="1"/>
</dbReference>
<feature type="binding site" evidence="9">
    <location>
        <position position="233"/>
    </location>
    <ligand>
        <name>Ca(2+)</name>
        <dbReference type="ChEBI" id="CHEBI:29108"/>
        <label>1</label>
    </ligand>
</feature>
<organism evidence="14 15">
    <name type="scientific">Adineta ricciae</name>
    <name type="common">Rotifer</name>
    <dbReference type="NCBI Taxonomy" id="249248"/>
    <lineage>
        <taxon>Eukaryota</taxon>
        <taxon>Metazoa</taxon>
        <taxon>Spiralia</taxon>
        <taxon>Gnathifera</taxon>
        <taxon>Rotifera</taxon>
        <taxon>Eurotatoria</taxon>
        <taxon>Bdelloidea</taxon>
        <taxon>Adinetida</taxon>
        <taxon>Adinetidae</taxon>
        <taxon>Adineta</taxon>
    </lineage>
</organism>
<dbReference type="InterPro" id="IPR001818">
    <property type="entry name" value="Pept_M10_metallopeptidase"/>
</dbReference>
<feature type="binding site" evidence="8">
    <location>
        <position position="254"/>
    </location>
    <ligand>
        <name>Zn(2+)</name>
        <dbReference type="ChEBI" id="CHEBI:29105"/>
        <label>2</label>
        <note>catalytic</note>
    </ligand>
</feature>
<dbReference type="GO" id="GO:0006508">
    <property type="term" value="P:proteolysis"/>
    <property type="evidence" value="ECO:0007669"/>
    <property type="project" value="UniProtKB-KW"/>
</dbReference>
<dbReference type="InterPro" id="IPR036365">
    <property type="entry name" value="PGBD-like_sf"/>
</dbReference>
<keyword evidence="3 8" id="KW-0479">Metal-binding</keyword>
<dbReference type="GO" id="GO:0031012">
    <property type="term" value="C:extracellular matrix"/>
    <property type="evidence" value="ECO:0007669"/>
    <property type="project" value="InterPro"/>
</dbReference>
<dbReference type="SMART" id="SM00235">
    <property type="entry name" value="ZnMc"/>
    <property type="match status" value="1"/>
</dbReference>
<comment type="cofactor">
    <cofactor evidence="9">
        <name>Ca(2+)</name>
        <dbReference type="ChEBI" id="CHEBI:29108"/>
    </cofactor>
    <text evidence="9">Can bind about 5 Ca(2+) ions per subunit.</text>
</comment>
<evidence type="ECO:0000259" key="12">
    <source>
        <dbReference type="SMART" id="SM00235"/>
    </source>
</evidence>
<feature type="repeat" description="Hemopexin" evidence="10">
    <location>
        <begin position="324"/>
        <end position="375"/>
    </location>
</feature>
<evidence type="ECO:0000256" key="3">
    <source>
        <dbReference type="ARBA" id="ARBA00022723"/>
    </source>
</evidence>
<protein>
    <recommendedName>
        <fullName evidence="12">Peptidase metallopeptidase domain-containing protein</fullName>
    </recommendedName>
</protein>
<dbReference type="SUPFAM" id="SSF50923">
    <property type="entry name" value="Hemopexin-like domain"/>
    <property type="match status" value="1"/>
</dbReference>